<dbReference type="KEGG" id="scor:J3U87_12145"/>
<dbReference type="EMBL" id="CP071793">
    <property type="protein sequence ID" value="QTD53199.1"/>
    <property type="molecule type" value="Genomic_DNA"/>
</dbReference>
<feature type="signal peptide" evidence="5">
    <location>
        <begin position="1"/>
        <end position="27"/>
    </location>
</feature>
<keyword evidence="2" id="KW-0201">Cytochrome c-type biogenesis</keyword>
<name>A0A8A4TTB3_SULCO</name>
<comment type="subcellular location">
    <subcellularLocation>
        <location evidence="1">Cell envelope</location>
    </subcellularLocation>
</comment>
<keyword evidence="5" id="KW-0732">Signal</keyword>
<accession>A0A8A4TTB3</accession>
<evidence type="ECO:0000256" key="2">
    <source>
        <dbReference type="ARBA" id="ARBA00022748"/>
    </source>
</evidence>
<keyword evidence="4" id="KW-0676">Redox-active center</keyword>
<dbReference type="GO" id="GO:0017004">
    <property type="term" value="P:cytochrome complex assembly"/>
    <property type="evidence" value="ECO:0007669"/>
    <property type="project" value="UniProtKB-KW"/>
</dbReference>
<dbReference type="SUPFAM" id="SSF52833">
    <property type="entry name" value="Thioredoxin-like"/>
    <property type="match status" value="1"/>
</dbReference>
<sequence>MNTFRFKYTTLFLTVLLLTGTASTVFAQSFTMTTSENRDKASYSYLNERWPEKMMLFGFERDRKEIDIDAVTLIQVWSACCGAEPYLWEQLEAINEEFKPKGLKWVSINFENGTAYDDQVEIIQEYFKKNKKPEHFYLDPMGSTISKLKVHGFPTYFLVSKEGRLVFTTNGKDNDGMALLQAELEKMLN</sequence>
<protein>
    <submittedName>
        <fullName evidence="6">TlpA family protein disulfide reductase</fullName>
    </submittedName>
</protein>
<proteinExistence type="predicted"/>
<feature type="chain" id="PRO_5035283560" evidence="5">
    <location>
        <begin position="28"/>
        <end position="189"/>
    </location>
</feature>
<evidence type="ECO:0000313" key="7">
    <source>
        <dbReference type="Proteomes" id="UP000663929"/>
    </source>
</evidence>
<keyword evidence="3" id="KW-1015">Disulfide bond</keyword>
<dbReference type="PANTHER" id="PTHR42852:SF6">
    <property type="entry name" value="THIOL:DISULFIDE INTERCHANGE PROTEIN DSBE"/>
    <property type="match status" value="1"/>
</dbReference>
<dbReference type="Proteomes" id="UP000663929">
    <property type="component" value="Chromosome"/>
</dbReference>
<dbReference type="GO" id="GO:0030313">
    <property type="term" value="C:cell envelope"/>
    <property type="evidence" value="ECO:0007669"/>
    <property type="project" value="UniProtKB-SubCell"/>
</dbReference>
<dbReference type="Gene3D" id="3.40.30.10">
    <property type="entry name" value="Glutaredoxin"/>
    <property type="match status" value="1"/>
</dbReference>
<evidence type="ECO:0000256" key="1">
    <source>
        <dbReference type="ARBA" id="ARBA00004196"/>
    </source>
</evidence>
<dbReference type="PANTHER" id="PTHR42852">
    <property type="entry name" value="THIOL:DISULFIDE INTERCHANGE PROTEIN DSBE"/>
    <property type="match status" value="1"/>
</dbReference>
<evidence type="ECO:0000256" key="4">
    <source>
        <dbReference type="ARBA" id="ARBA00023284"/>
    </source>
</evidence>
<gene>
    <name evidence="6" type="ORF">J3U87_12145</name>
</gene>
<evidence type="ECO:0000256" key="5">
    <source>
        <dbReference type="SAM" id="SignalP"/>
    </source>
</evidence>
<organism evidence="6 7">
    <name type="scientific">Sulfidibacter corallicola</name>
    <dbReference type="NCBI Taxonomy" id="2818388"/>
    <lineage>
        <taxon>Bacteria</taxon>
        <taxon>Pseudomonadati</taxon>
        <taxon>Acidobacteriota</taxon>
        <taxon>Holophagae</taxon>
        <taxon>Acanthopleuribacterales</taxon>
        <taxon>Acanthopleuribacteraceae</taxon>
        <taxon>Sulfidibacter</taxon>
    </lineage>
</organism>
<evidence type="ECO:0000313" key="6">
    <source>
        <dbReference type="EMBL" id="QTD53199.1"/>
    </source>
</evidence>
<dbReference type="CDD" id="cd02966">
    <property type="entry name" value="TlpA_like_family"/>
    <property type="match status" value="1"/>
</dbReference>
<dbReference type="InterPro" id="IPR050553">
    <property type="entry name" value="Thioredoxin_ResA/DsbE_sf"/>
</dbReference>
<dbReference type="RefSeq" id="WP_237383299.1">
    <property type="nucleotide sequence ID" value="NZ_CP071793.1"/>
</dbReference>
<evidence type="ECO:0000256" key="3">
    <source>
        <dbReference type="ARBA" id="ARBA00023157"/>
    </source>
</evidence>
<dbReference type="InterPro" id="IPR036249">
    <property type="entry name" value="Thioredoxin-like_sf"/>
</dbReference>
<keyword evidence="7" id="KW-1185">Reference proteome</keyword>
<reference evidence="6" key="1">
    <citation type="submission" date="2021-03" db="EMBL/GenBank/DDBJ databases">
        <title>Acanthopleuribacteraceae sp. M133.</title>
        <authorList>
            <person name="Wang G."/>
        </authorList>
    </citation>
    <scope>NUCLEOTIDE SEQUENCE</scope>
    <source>
        <strain evidence="6">M133</strain>
    </source>
</reference>
<dbReference type="AlphaFoldDB" id="A0A8A4TTB3"/>